<evidence type="ECO:0000256" key="9">
    <source>
        <dbReference type="SAM" id="Phobius"/>
    </source>
</evidence>
<evidence type="ECO:0000313" key="12">
    <source>
        <dbReference type="Proteomes" id="UP001328107"/>
    </source>
</evidence>
<evidence type="ECO:0000256" key="8">
    <source>
        <dbReference type="RuleBase" id="RU003857"/>
    </source>
</evidence>
<comment type="similarity">
    <text evidence="8">Belongs to the two pore domain potassium channel (TC 1.A.1.8) family.</text>
</comment>
<feature type="transmembrane region" description="Helical" evidence="9">
    <location>
        <begin position="91"/>
        <end position="112"/>
    </location>
</feature>
<feature type="transmembrane region" description="Helical" evidence="9">
    <location>
        <begin position="29"/>
        <end position="49"/>
    </location>
</feature>
<feature type="transmembrane region" description="Helical" evidence="9">
    <location>
        <begin position="148"/>
        <end position="170"/>
    </location>
</feature>
<dbReference type="SUPFAM" id="SSF81324">
    <property type="entry name" value="Voltage-gated potassium channels"/>
    <property type="match status" value="2"/>
</dbReference>
<dbReference type="GO" id="GO:0022841">
    <property type="term" value="F:potassium ion leak channel activity"/>
    <property type="evidence" value="ECO:0007669"/>
    <property type="project" value="TreeGrafter"/>
</dbReference>
<keyword evidence="3 8" id="KW-0812">Transmembrane</keyword>
<feature type="transmembrane region" description="Helical" evidence="9">
    <location>
        <begin position="124"/>
        <end position="141"/>
    </location>
</feature>
<dbReference type="PANTHER" id="PTHR11003:SF337">
    <property type="entry name" value="POTASSIUM CHANNEL DOMAIN-CONTAINING PROTEIN"/>
    <property type="match status" value="1"/>
</dbReference>
<keyword evidence="4 9" id="KW-1133">Transmembrane helix</keyword>
<dbReference type="PRINTS" id="PR01333">
    <property type="entry name" value="2POREKCHANEL"/>
</dbReference>
<organism evidence="11 12">
    <name type="scientific">Pristionchus mayeri</name>
    <dbReference type="NCBI Taxonomy" id="1317129"/>
    <lineage>
        <taxon>Eukaryota</taxon>
        <taxon>Metazoa</taxon>
        <taxon>Ecdysozoa</taxon>
        <taxon>Nematoda</taxon>
        <taxon>Chromadorea</taxon>
        <taxon>Rhabditida</taxon>
        <taxon>Rhabditina</taxon>
        <taxon>Diplogasteromorpha</taxon>
        <taxon>Diplogasteroidea</taxon>
        <taxon>Neodiplogasteridae</taxon>
        <taxon>Pristionchus</taxon>
    </lineage>
</organism>
<evidence type="ECO:0000256" key="2">
    <source>
        <dbReference type="ARBA" id="ARBA00022448"/>
    </source>
</evidence>
<accession>A0AAN4ZPU2</accession>
<proteinExistence type="inferred from homology"/>
<keyword evidence="6 9" id="KW-0472">Membrane</keyword>
<keyword evidence="5 8" id="KW-0406">Ion transport</keyword>
<comment type="caution">
    <text evidence="11">The sequence shown here is derived from an EMBL/GenBank/DDBJ whole genome shotgun (WGS) entry which is preliminary data.</text>
</comment>
<dbReference type="Pfam" id="PF07885">
    <property type="entry name" value="Ion_trans_2"/>
    <property type="match status" value="2"/>
</dbReference>
<dbReference type="InterPro" id="IPR013099">
    <property type="entry name" value="K_chnl_dom"/>
</dbReference>
<evidence type="ECO:0000256" key="3">
    <source>
        <dbReference type="ARBA" id="ARBA00022692"/>
    </source>
</evidence>
<keyword evidence="12" id="KW-1185">Reference proteome</keyword>
<dbReference type="Gene3D" id="1.10.287.70">
    <property type="match status" value="1"/>
</dbReference>
<comment type="subcellular location">
    <subcellularLocation>
        <location evidence="1">Membrane</location>
        <topology evidence="1">Multi-pass membrane protein</topology>
    </subcellularLocation>
</comment>
<evidence type="ECO:0000256" key="6">
    <source>
        <dbReference type="ARBA" id="ARBA00023136"/>
    </source>
</evidence>
<evidence type="ECO:0000313" key="11">
    <source>
        <dbReference type="EMBL" id="GMR43214.1"/>
    </source>
</evidence>
<evidence type="ECO:0000256" key="1">
    <source>
        <dbReference type="ARBA" id="ARBA00004141"/>
    </source>
</evidence>
<sequence>MILSPSDAAVYSWSLYSTVGYGDMFMHSGTGQIVTIFYAFFSSALYLAVKAECGTIISRHLADFIHFLRMAGRRLRCCKYRDPHPHPLRPFARFLICLGLFFFLMLALAVYMKLLEDAWTWGKALYFAYITMALIGLGDVVPEKKVHFIIFTQPLLLVGDTLFAQINWYMQDRLRFGLHSMLRLFKCERKASSAAADRGYPSVTSKMIPL</sequence>
<name>A0AAN4ZPU2_9BILA</name>
<dbReference type="GO" id="GO:0015271">
    <property type="term" value="F:outward rectifier potassium channel activity"/>
    <property type="evidence" value="ECO:0007669"/>
    <property type="project" value="TreeGrafter"/>
</dbReference>
<reference evidence="12" key="1">
    <citation type="submission" date="2022-10" db="EMBL/GenBank/DDBJ databases">
        <title>Genome assembly of Pristionchus species.</title>
        <authorList>
            <person name="Yoshida K."/>
            <person name="Sommer R.J."/>
        </authorList>
    </citation>
    <scope>NUCLEOTIDE SEQUENCE [LARGE SCALE GENOMIC DNA]</scope>
    <source>
        <strain evidence="12">RS5460</strain>
    </source>
</reference>
<evidence type="ECO:0000256" key="5">
    <source>
        <dbReference type="ARBA" id="ARBA00023065"/>
    </source>
</evidence>
<feature type="domain" description="Potassium channel" evidence="10">
    <location>
        <begin position="102"/>
        <end position="151"/>
    </location>
</feature>
<feature type="non-terminal residue" evidence="11">
    <location>
        <position position="210"/>
    </location>
</feature>
<feature type="domain" description="Potassium channel" evidence="10">
    <location>
        <begin position="4"/>
        <end position="57"/>
    </location>
</feature>
<evidence type="ECO:0000256" key="7">
    <source>
        <dbReference type="ARBA" id="ARBA00023303"/>
    </source>
</evidence>
<dbReference type="PANTHER" id="PTHR11003">
    <property type="entry name" value="POTASSIUM CHANNEL, SUBFAMILY K"/>
    <property type="match status" value="1"/>
</dbReference>
<dbReference type="EMBL" id="BTRK01000003">
    <property type="protein sequence ID" value="GMR43214.1"/>
    <property type="molecule type" value="Genomic_DNA"/>
</dbReference>
<dbReference type="Proteomes" id="UP001328107">
    <property type="component" value="Unassembled WGS sequence"/>
</dbReference>
<protein>
    <recommendedName>
        <fullName evidence="10">Potassium channel domain-containing protein</fullName>
    </recommendedName>
</protein>
<dbReference type="InterPro" id="IPR003280">
    <property type="entry name" value="2pore_dom_K_chnl"/>
</dbReference>
<gene>
    <name evidence="11" type="ORF">PMAYCL1PPCAC_13409</name>
</gene>
<dbReference type="AlphaFoldDB" id="A0AAN4ZPU2"/>
<evidence type="ECO:0000259" key="10">
    <source>
        <dbReference type="Pfam" id="PF07885"/>
    </source>
</evidence>
<keyword evidence="2 8" id="KW-0813">Transport</keyword>
<keyword evidence="7 8" id="KW-0407">Ion channel</keyword>
<dbReference type="GO" id="GO:0005886">
    <property type="term" value="C:plasma membrane"/>
    <property type="evidence" value="ECO:0007669"/>
    <property type="project" value="TreeGrafter"/>
</dbReference>
<evidence type="ECO:0000256" key="4">
    <source>
        <dbReference type="ARBA" id="ARBA00022989"/>
    </source>
</evidence>
<dbReference type="GO" id="GO:0030322">
    <property type="term" value="P:stabilization of membrane potential"/>
    <property type="evidence" value="ECO:0007669"/>
    <property type="project" value="TreeGrafter"/>
</dbReference>